<comment type="caution">
    <text evidence="5">The sequence shown here is derived from an EMBL/GenBank/DDBJ whole genome shotgun (WGS) entry which is preliminary data.</text>
</comment>
<dbReference type="PANTHER" id="PTHR30363">
    <property type="entry name" value="HTH-TYPE TRANSCRIPTIONAL REGULATOR SRLR-RELATED"/>
    <property type="match status" value="1"/>
</dbReference>
<evidence type="ECO:0000256" key="1">
    <source>
        <dbReference type="ARBA" id="ARBA00023015"/>
    </source>
</evidence>
<dbReference type="Proteomes" id="UP000284322">
    <property type="component" value="Unassembled WGS sequence"/>
</dbReference>
<dbReference type="InterPro" id="IPR014036">
    <property type="entry name" value="DeoR-like_C"/>
</dbReference>
<feature type="domain" description="HTH deoR-type" evidence="4">
    <location>
        <begin position="7"/>
        <end position="62"/>
    </location>
</feature>
<dbReference type="Pfam" id="PF08220">
    <property type="entry name" value="HTH_DeoR"/>
    <property type="match status" value="1"/>
</dbReference>
<dbReference type="GO" id="GO:0003700">
    <property type="term" value="F:DNA-binding transcription factor activity"/>
    <property type="evidence" value="ECO:0007669"/>
    <property type="project" value="InterPro"/>
</dbReference>
<evidence type="ECO:0000313" key="5">
    <source>
        <dbReference type="EMBL" id="RJX71327.1"/>
    </source>
</evidence>
<dbReference type="Gene3D" id="3.40.50.1360">
    <property type="match status" value="1"/>
</dbReference>
<dbReference type="OrthoDB" id="9814815at2"/>
<sequence>MANMRDTSERRQQIISEMRERGSVQVASLAKKFAVSVQTIRKDLEYLAQRGVAERSYGGAILASEINVATEAPLDAKRSVFFEEKERIGKLAASLVLPGESVVLDSGTTTMHIAEALADDEDITVVTNDFDILAVLTAKSRINVIMLGGALRRKNMAFYGTQTVAALDDLHVDKLFLGVDGFDIDRGITTHYEPEALLNRKMVEAAGQVIAVTDRSKFGRVCLHRILNIDEVDALVTDGPVDDAIRSASAQFGFDIHTA</sequence>
<dbReference type="Gene3D" id="1.10.10.10">
    <property type="entry name" value="Winged helix-like DNA-binding domain superfamily/Winged helix DNA-binding domain"/>
    <property type="match status" value="1"/>
</dbReference>
<evidence type="ECO:0000256" key="3">
    <source>
        <dbReference type="ARBA" id="ARBA00023163"/>
    </source>
</evidence>
<keyword evidence="1" id="KW-0805">Transcription regulation</keyword>
<dbReference type="InterPro" id="IPR036390">
    <property type="entry name" value="WH_DNA-bd_sf"/>
</dbReference>
<dbReference type="PANTHER" id="PTHR30363:SF44">
    <property type="entry name" value="AGA OPERON TRANSCRIPTIONAL REPRESSOR-RELATED"/>
    <property type="match status" value="1"/>
</dbReference>
<evidence type="ECO:0000256" key="2">
    <source>
        <dbReference type="ARBA" id="ARBA00023125"/>
    </source>
</evidence>
<proteinExistence type="predicted"/>
<name>A0A419R653_9SPHN</name>
<keyword evidence="2" id="KW-0238">DNA-binding</keyword>
<organism evidence="5 6">
    <name type="scientific">Tsuneonella suprasediminis</name>
    <dbReference type="NCBI Taxonomy" id="2306996"/>
    <lineage>
        <taxon>Bacteria</taxon>
        <taxon>Pseudomonadati</taxon>
        <taxon>Pseudomonadota</taxon>
        <taxon>Alphaproteobacteria</taxon>
        <taxon>Sphingomonadales</taxon>
        <taxon>Erythrobacteraceae</taxon>
        <taxon>Tsuneonella</taxon>
    </lineage>
</organism>
<dbReference type="SUPFAM" id="SSF46785">
    <property type="entry name" value="Winged helix' DNA-binding domain"/>
    <property type="match status" value="1"/>
</dbReference>
<dbReference type="InterPro" id="IPR037171">
    <property type="entry name" value="NagB/RpiA_transferase-like"/>
</dbReference>
<dbReference type="SMART" id="SM01134">
    <property type="entry name" value="DeoRC"/>
    <property type="match status" value="1"/>
</dbReference>
<dbReference type="SUPFAM" id="SSF100950">
    <property type="entry name" value="NagB/RpiA/CoA transferase-like"/>
    <property type="match status" value="1"/>
</dbReference>
<reference evidence="5 6" key="1">
    <citation type="submission" date="2018-09" db="EMBL/GenBank/DDBJ databases">
        <title>Altererythrobacter sp.Ery1 and Ery12, the genome sequencing of novel strains in genus Alterythrobacter.</title>
        <authorList>
            <person name="Cheng H."/>
            <person name="Wu Y.-H."/>
            <person name="Fang C."/>
            <person name="Xu X.-W."/>
        </authorList>
    </citation>
    <scope>NUCLEOTIDE SEQUENCE [LARGE SCALE GENOMIC DNA]</scope>
    <source>
        <strain evidence="5 6">Ery12</strain>
    </source>
</reference>
<evidence type="ECO:0000313" key="6">
    <source>
        <dbReference type="Proteomes" id="UP000284322"/>
    </source>
</evidence>
<dbReference type="NCBIfam" id="NF040755">
    <property type="entry name" value="AgaR"/>
    <property type="match status" value="1"/>
</dbReference>
<dbReference type="PRINTS" id="PR00037">
    <property type="entry name" value="HTHLACR"/>
</dbReference>
<dbReference type="AlphaFoldDB" id="A0A419R653"/>
<evidence type="ECO:0000259" key="4">
    <source>
        <dbReference type="PROSITE" id="PS51000"/>
    </source>
</evidence>
<keyword evidence="3" id="KW-0804">Transcription</keyword>
<dbReference type="InterPro" id="IPR047779">
    <property type="entry name" value="AgaR-like"/>
</dbReference>
<accession>A0A419R653</accession>
<protein>
    <submittedName>
        <fullName evidence="5">DeoR/GlpR transcriptional regulator</fullName>
    </submittedName>
</protein>
<gene>
    <name evidence="5" type="ORF">D6858_00575</name>
</gene>
<dbReference type="EMBL" id="RAHJ01000003">
    <property type="protein sequence ID" value="RJX71327.1"/>
    <property type="molecule type" value="Genomic_DNA"/>
</dbReference>
<dbReference type="InterPro" id="IPR036388">
    <property type="entry name" value="WH-like_DNA-bd_sf"/>
</dbReference>
<dbReference type="PROSITE" id="PS00894">
    <property type="entry name" value="HTH_DEOR_1"/>
    <property type="match status" value="1"/>
</dbReference>
<dbReference type="SMART" id="SM00420">
    <property type="entry name" value="HTH_DEOR"/>
    <property type="match status" value="1"/>
</dbReference>
<dbReference type="InterPro" id="IPR018356">
    <property type="entry name" value="Tscrpt_reg_HTH_DeoR_CS"/>
</dbReference>
<dbReference type="InterPro" id="IPR050313">
    <property type="entry name" value="Carb_Metab_HTH_regulators"/>
</dbReference>
<dbReference type="GO" id="GO:0003677">
    <property type="term" value="F:DNA binding"/>
    <property type="evidence" value="ECO:0007669"/>
    <property type="project" value="UniProtKB-KW"/>
</dbReference>
<dbReference type="Pfam" id="PF00455">
    <property type="entry name" value="DeoRC"/>
    <property type="match status" value="1"/>
</dbReference>
<keyword evidence="6" id="KW-1185">Reference proteome</keyword>
<dbReference type="PROSITE" id="PS51000">
    <property type="entry name" value="HTH_DEOR_2"/>
    <property type="match status" value="1"/>
</dbReference>
<dbReference type="InterPro" id="IPR001034">
    <property type="entry name" value="DeoR_HTH"/>
</dbReference>